<name>A0ABM1F6A6_PRICU</name>
<accession>A0ABM1F6A6</accession>
<gene>
    <name evidence="2" type="primary">LOC106819923</name>
</gene>
<protein>
    <submittedName>
        <fullName evidence="2">Uncharacterized protein LOC106819923</fullName>
    </submittedName>
</protein>
<organism evidence="1 2">
    <name type="scientific">Priapulus caudatus</name>
    <name type="common">Priapulid worm</name>
    <dbReference type="NCBI Taxonomy" id="37621"/>
    <lineage>
        <taxon>Eukaryota</taxon>
        <taxon>Metazoa</taxon>
        <taxon>Ecdysozoa</taxon>
        <taxon>Scalidophora</taxon>
        <taxon>Priapulida</taxon>
        <taxon>Priapulimorpha</taxon>
        <taxon>Priapulimorphida</taxon>
        <taxon>Priapulidae</taxon>
        <taxon>Priapulus</taxon>
    </lineage>
</organism>
<feature type="non-terminal residue" evidence="2">
    <location>
        <position position="118"/>
    </location>
</feature>
<dbReference type="GeneID" id="106819923"/>
<evidence type="ECO:0000313" key="1">
    <source>
        <dbReference type="Proteomes" id="UP000695022"/>
    </source>
</evidence>
<keyword evidence="1" id="KW-1185">Reference proteome</keyword>
<sequence>MSSQLGVSQAGARRRILDGVGAVHKQEWEDGSLPSLREKHDITCPDAVSMMSNVDNHIQYIGSSVGYLHEQCKTHPVILQTGKENTNVVSLYDKTHSAMTGVRELHGRLNAFKQHLEN</sequence>
<proteinExistence type="predicted"/>
<dbReference type="Proteomes" id="UP000695022">
    <property type="component" value="Unplaced"/>
</dbReference>
<reference evidence="2" key="1">
    <citation type="submission" date="2025-08" db="UniProtKB">
        <authorList>
            <consortium name="RefSeq"/>
        </authorList>
    </citation>
    <scope>IDENTIFICATION</scope>
</reference>
<evidence type="ECO:0000313" key="2">
    <source>
        <dbReference type="RefSeq" id="XP_014679977.1"/>
    </source>
</evidence>
<dbReference type="RefSeq" id="XP_014679977.1">
    <property type="nucleotide sequence ID" value="XM_014824491.1"/>
</dbReference>